<dbReference type="KEGG" id="amic:Ami3637_16200"/>
<feature type="transmembrane region" description="Helical" evidence="1">
    <location>
        <begin position="83"/>
        <end position="104"/>
    </location>
</feature>
<evidence type="ECO:0000313" key="3">
    <source>
        <dbReference type="Proteomes" id="UP000463883"/>
    </source>
</evidence>
<name>A0A6P1MI23_9FIRM</name>
<dbReference type="Proteomes" id="UP000463883">
    <property type="component" value="Chromosome"/>
</dbReference>
<dbReference type="PIRSF" id="PIRSF034455">
    <property type="entry name" value="UCP034455"/>
    <property type="match status" value="1"/>
</dbReference>
<sequence>MKKTRAINMTGILHEGFNIGILLKAINGTLEIIGGILLMILNPTRLNSIIVLLTQNELSEDPRDILANYMVKLSYQFSVNTQYFWVFYLISHGLIKLILILLLWKRKLWAYPLTIFALILFVTYQIYRYTIYHSTWLIFLTILDILIILLTFVEYKRIKNYS</sequence>
<feature type="transmembrane region" description="Helical" evidence="1">
    <location>
        <begin position="21"/>
        <end position="41"/>
    </location>
</feature>
<gene>
    <name evidence="2" type="ORF">Ami3637_16200</name>
</gene>
<proteinExistence type="predicted"/>
<keyword evidence="3" id="KW-1185">Reference proteome</keyword>
<feature type="transmembrane region" description="Helical" evidence="1">
    <location>
        <begin position="109"/>
        <end position="127"/>
    </location>
</feature>
<keyword evidence="1" id="KW-0812">Transmembrane</keyword>
<organism evidence="2 3">
    <name type="scientific">Aminipila terrae</name>
    <dbReference type="NCBI Taxonomy" id="2697030"/>
    <lineage>
        <taxon>Bacteria</taxon>
        <taxon>Bacillati</taxon>
        <taxon>Bacillota</taxon>
        <taxon>Clostridia</taxon>
        <taxon>Peptostreptococcales</taxon>
        <taxon>Anaerovoracaceae</taxon>
        <taxon>Aminipila</taxon>
    </lineage>
</organism>
<dbReference type="InterPro" id="IPR021125">
    <property type="entry name" value="DUF2127"/>
</dbReference>
<dbReference type="EMBL" id="CP047591">
    <property type="protein sequence ID" value="QHI73712.1"/>
    <property type="molecule type" value="Genomic_DNA"/>
</dbReference>
<reference evidence="2 3" key="1">
    <citation type="submission" date="2020-01" db="EMBL/GenBank/DDBJ databases">
        <title>Genomic analysis of Aminipila sp. CBA3637.</title>
        <authorList>
            <person name="Kim Y.B."/>
            <person name="Roh S.W."/>
        </authorList>
    </citation>
    <scope>NUCLEOTIDE SEQUENCE [LARGE SCALE GENOMIC DNA]</scope>
    <source>
        <strain evidence="2 3">CBA3637</strain>
    </source>
</reference>
<evidence type="ECO:0000256" key="1">
    <source>
        <dbReference type="SAM" id="Phobius"/>
    </source>
</evidence>
<accession>A0A6P1MI23</accession>
<dbReference type="InterPro" id="IPR014591">
    <property type="entry name" value="UCP034455"/>
</dbReference>
<evidence type="ECO:0000313" key="2">
    <source>
        <dbReference type="EMBL" id="QHI73712.1"/>
    </source>
</evidence>
<dbReference type="AlphaFoldDB" id="A0A6P1MI23"/>
<keyword evidence="1" id="KW-0472">Membrane</keyword>
<dbReference type="Pfam" id="PF09900">
    <property type="entry name" value="DUF2127"/>
    <property type="match status" value="1"/>
</dbReference>
<dbReference type="RefSeq" id="WP_162363477.1">
    <property type="nucleotide sequence ID" value="NZ_CP047591.1"/>
</dbReference>
<protein>
    <submittedName>
        <fullName evidence="2">DUF2127 domain-containing protein</fullName>
    </submittedName>
</protein>
<feature type="transmembrane region" description="Helical" evidence="1">
    <location>
        <begin position="133"/>
        <end position="153"/>
    </location>
</feature>
<keyword evidence="1" id="KW-1133">Transmembrane helix</keyword>